<proteinExistence type="predicted"/>
<dbReference type="SUPFAM" id="SSF46785">
    <property type="entry name" value="Winged helix' DNA-binding domain"/>
    <property type="match status" value="1"/>
</dbReference>
<reference evidence="2" key="1">
    <citation type="submission" date="2018-12" db="EMBL/GenBank/DDBJ databases">
        <title>Tengunoibacter tsumagoiensis gen. nov., sp. nov., Dictyobacter kobayashii sp. nov., D. alpinus sp. nov., and D. joshuensis sp. nov. and description of Dictyobacteraceae fam. nov. within the order Ktedonobacterales isolated from Tengu-no-mugimeshi.</title>
        <authorList>
            <person name="Wang C.M."/>
            <person name="Zheng Y."/>
            <person name="Sakai Y."/>
            <person name="Toyoda A."/>
            <person name="Minakuchi Y."/>
            <person name="Abe K."/>
            <person name="Yokota A."/>
            <person name="Yabe S."/>
        </authorList>
    </citation>
    <scope>NUCLEOTIDE SEQUENCE [LARGE SCALE GENOMIC DNA]</scope>
    <source>
        <strain evidence="2">Uno16</strain>
    </source>
</reference>
<sequence length="99" mass="11351">MRPKWTFLTNHAQVFLCVTQNARLTAREIAATVGITERAVQRILSDLEQDGYVQAFREGRSNRYATDLDKPLRHPAQHGQRVGDLLEQIMHETSHNTHS</sequence>
<dbReference type="InterPro" id="IPR036390">
    <property type="entry name" value="WH_DNA-bd_sf"/>
</dbReference>
<protein>
    <submittedName>
        <fullName evidence="1">Transcriptional regulator</fullName>
    </submittedName>
</protein>
<evidence type="ECO:0000313" key="2">
    <source>
        <dbReference type="Proteomes" id="UP000287171"/>
    </source>
</evidence>
<dbReference type="AlphaFoldDB" id="A0A402BEW1"/>
<name>A0A402BEW1_9CHLR</name>
<comment type="caution">
    <text evidence="1">The sequence shown here is derived from an EMBL/GenBank/DDBJ whole genome shotgun (WGS) entry which is preliminary data.</text>
</comment>
<dbReference type="EMBL" id="BIFT01000002">
    <property type="protein sequence ID" value="GCE29836.1"/>
    <property type="molecule type" value="Genomic_DNA"/>
</dbReference>
<dbReference type="InterPro" id="IPR036388">
    <property type="entry name" value="WH-like_DNA-bd_sf"/>
</dbReference>
<dbReference type="Pfam" id="PF13412">
    <property type="entry name" value="HTH_24"/>
    <property type="match status" value="1"/>
</dbReference>
<keyword evidence="2" id="KW-1185">Reference proteome</keyword>
<dbReference type="CDD" id="cd00090">
    <property type="entry name" value="HTH_ARSR"/>
    <property type="match status" value="1"/>
</dbReference>
<accession>A0A402BEW1</accession>
<organism evidence="1 2">
    <name type="scientific">Dictyobacter alpinus</name>
    <dbReference type="NCBI Taxonomy" id="2014873"/>
    <lineage>
        <taxon>Bacteria</taxon>
        <taxon>Bacillati</taxon>
        <taxon>Chloroflexota</taxon>
        <taxon>Ktedonobacteria</taxon>
        <taxon>Ktedonobacterales</taxon>
        <taxon>Dictyobacteraceae</taxon>
        <taxon>Dictyobacter</taxon>
    </lineage>
</organism>
<dbReference type="InterPro" id="IPR011991">
    <property type="entry name" value="ArsR-like_HTH"/>
</dbReference>
<evidence type="ECO:0000313" key="1">
    <source>
        <dbReference type="EMBL" id="GCE29836.1"/>
    </source>
</evidence>
<dbReference type="Gene3D" id="1.10.10.10">
    <property type="entry name" value="Winged helix-like DNA-binding domain superfamily/Winged helix DNA-binding domain"/>
    <property type="match status" value="1"/>
</dbReference>
<dbReference type="Proteomes" id="UP000287171">
    <property type="component" value="Unassembled WGS sequence"/>
</dbReference>
<dbReference type="RefSeq" id="WP_126630028.1">
    <property type="nucleotide sequence ID" value="NZ_BIFT01000002.1"/>
</dbReference>
<dbReference type="OrthoDB" id="371140at2"/>
<gene>
    <name evidence="1" type="ORF">KDA_53200</name>
</gene>